<name>A0AAE0P0U8_9PEZI</name>
<reference evidence="1" key="1">
    <citation type="journal article" date="2023" name="Mol. Phylogenet. Evol.">
        <title>Genome-scale phylogeny and comparative genomics of the fungal order Sordariales.</title>
        <authorList>
            <person name="Hensen N."/>
            <person name="Bonometti L."/>
            <person name="Westerberg I."/>
            <person name="Brannstrom I.O."/>
            <person name="Guillou S."/>
            <person name="Cros-Aarteil S."/>
            <person name="Calhoun S."/>
            <person name="Haridas S."/>
            <person name="Kuo A."/>
            <person name="Mondo S."/>
            <person name="Pangilinan J."/>
            <person name="Riley R."/>
            <person name="LaButti K."/>
            <person name="Andreopoulos B."/>
            <person name="Lipzen A."/>
            <person name="Chen C."/>
            <person name="Yan M."/>
            <person name="Daum C."/>
            <person name="Ng V."/>
            <person name="Clum A."/>
            <person name="Steindorff A."/>
            <person name="Ohm R.A."/>
            <person name="Martin F."/>
            <person name="Silar P."/>
            <person name="Natvig D.O."/>
            <person name="Lalanne C."/>
            <person name="Gautier V."/>
            <person name="Ament-Velasquez S.L."/>
            <person name="Kruys A."/>
            <person name="Hutchinson M.I."/>
            <person name="Powell A.J."/>
            <person name="Barry K."/>
            <person name="Miller A.N."/>
            <person name="Grigoriev I.V."/>
            <person name="Debuchy R."/>
            <person name="Gladieux P."/>
            <person name="Hiltunen Thoren M."/>
            <person name="Johannesson H."/>
        </authorList>
    </citation>
    <scope>NUCLEOTIDE SEQUENCE</scope>
    <source>
        <strain evidence="1">CBS 232.78</strain>
    </source>
</reference>
<protein>
    <submittedName>
        <fullName evidence="1">Uncharacterized protein</fullName>
    </submittedName>
</protein>
<gene>
    <name evidence="1" type="ORF">B0H63DRAFT_520384</name>
</gene>
<dbReference type="AlphaFoldDB" id="A0AAE0P0U8"/>
<evidence type="ECO:0000313" key="2">
    <source>
        <dbReference type="Proteomes" id="UP001285441"/>
    </source>
</evidence>
<organism evidence="1 2">
    <name type="scientific">Podospora didyma</name>
    <dbReference type="NCBI Taxonomy" id="330526"/>
    <lineage>
        <taxon>Eukaryota</taxon>
        <taxon>Fungi</taxon>
        <taxon>Dikarya</taxon>
        <taxon>Ascomycota</taxon>
        <taxon>Pezizomycotina</taxon>
        <taxon>Sordariomycetes</taxon>
        <taxon>Sordariomycetidae</taxon>
        <taxon>Sordariales</taxon>
        <taxon>Podosporaceae</taxon>
        <taxon>Podospora</taxon>
    </lineage>
</organism>
<reference evidence="1" key="2">
    <citation type="submission" date="2023-06" db="EMBL/GenBank/DDBJ databases">
        <authorList>
            <consortium name="Lawrence Berkeley National Laboratory"/>
            <person name="Haridas S."/>
            <person name="Hensen N."/>
            <person name="Bonometti L."/>
            <person name="Westerberg I."/>
            <person name="Brannstrom I.O."/>
            <person name="Guillou S."/>
            <person name="Cros-Aarteil S."/>
            <person name="Calhoun S."/>
            <person name="Kuo A."/>
            <person name="Mondo S."/>
            <person name="Pangilinan J."/>
            <person name="Riley R."/>
            <person name="LaButti K."/>
            <person name="Andreopoulos B."/>
            <person name="Lipzen A."/>
            <person name="Chen C."/>
            <person name="Yanf M."/>
            <person name="Daum C."/>
            <person name="Ng V."/>
            <person name="Clum A."/>
            <person name="Steindorff A."/>
            <person name="Ohm R."/>
            <person name="Martin F."/>
            <person name="Silar P."/>
            <person name="Natvig D."/>
            <person name="Lalanne C."/>
            <person name="Gautier V."/>
            <person name="Ament-velasquez S.L."/>
            <person name="Kruys A."/>
            <person name="Hutchinson M.I."/>
            <person name="Powell A.J."/>
            <person name="Barry K."/>
            <person name="Miller A.N."/>
            <person name="Grigoriev I.V."/>
            <person name="Debuchy R."/>
            <person name="Gladieux P."/>
            <person name="Thoren M.H."/>
            <person name="Johannesson H."/>
        </authorList>
    </citation>
    <scope>NUCLEOTIDE SEQUENCE</scope>
    <source>
        <strain evidence="1">CBS 232.78</strain>
    </source>
</reference>
<proteinExistence type="predicted"/>
<accession>A0AAE0P0U8</accession>
<dbReference type="EMBL" id="JAULSW010000002">
    <property type="protein sequence ID" value="KAK3391190.1"/>
    <property type="molecule type" value="Genomic_DNA"/>
</dbReference>
<sequence length="94" mass="10820">MEYSSLAHHLDSIGPNALLRKANVRNLVPSLTLREVRELRGLLETIDFRTDILARLPVKLQVFARWRHIWLQRDIVKLLAAGYLVFADTLGKCL</sequence>
<dbReference type="Proteomes" id="UP001285441">
    <property type="component" value="Unassembled WGS sequence"/>
</dbReference>
<evidence type="ECO:0000313" key="1">
    <source>
        <dbReference type="EMBL" id="KAK3391190.1"/>
    </source>
</evidence>
<comment type="caution">
    <text evidence="1">The sequence shown here is derived from an EMBL/GenBank/DDBJ whole genome shotgun (WGS) entry which is preliminary data.</text>
</comment>
<keyword evidence="2" id="KW-1185">Reference proteome</keyword>